<evidence type="ECO:0008006" key="3">
    <source>
        <dbReference type="Google" id="ProtNLM"/>
    </source>
</evidence>
<evidence type="ECO:0000313" key="1">
    <source>
        <dbReference type="EMBL" id="KLL13026.1"/>
    </source>
</evidence>
<proteinExistence type="predicted"/>
<protein>
    <recommendedName>
        <fullName evidence="3">CRISPR-associated protein</fullName>
    </recommendedName>
</protein>
<name>A0ABR5F8I3_9ACTN</name>
<reference evidence="1 2" key="1">
    <citation type="submission" date="2014-12" db="EMBL/GenBank/DDBJ databases">
        <title>Frankia sp. BMG5.1 draft genome.</title>
        <authorList>
            <person name="Gtari M."/>
            <person name="Ghodhbane-Gtari F."/>
            <person name="Nouioui I."/>
            <person name="Ktari A."/>
            <person name="Hezbri K."/>
            <person name="Mimouni W."/>
            <person name="Sbissi I."/>
            <person name="Ayari A."/>
            <person name="Yamanaka T."/>
            <person name="Normand P."/>
            <person name="Tisa L.S."/>
            <person name="Boudabous A."/>
        </authorList>
    </citation>
    <scope>NUCLEOTIDE SEQUENCE [LARGE SCALE GENOMIC DNA]</scope>
    <source>
        <strain evidence="1 2">BMG5.1</strain>
    </source>
</reference>
<dbReference type="Gene3D" id="3.40.50.10770">
    <property type="entry name" value="Hypothetical protein VC1899 like domain (Restriction endonuclease-like)"/>
    <property type="match status" value="1"/>
</dbReference>
<gene>
    <name evidence="1" type="ORF">FrCorBMG51_00300</name>
</gene>
<organism evidence="1 2">
    <name type="scientific">Protofrankia coriariae</name>
    <dbReference type="NCBI Taxonomy" id="1562887"/>
    <lineage>
        <taxon>Bacteria</taxon>
        <taxon>Bacillati</taxon>
        <taxon>Actinomycetota</taxon>
        <taxon>Actinomycetes</taxon>
        <taxon>Frankiales</taxon>
        <taxon>Frankiaceae</taxon>
        <taxon>Protofrankia</taxon>
    </lineage>
</organism>
<dbReference type="RefSeq" id="WP_047221156.1">
    <property type="nucleotide sequence ID" value="NZ_JWIO01000001.1"/>
</dbReference>
<dbReference type="EMBL" id="JWIO01000001">
    <property type="protein sequence ID" value="KLL13026.1"/>
    <property type="molecule type" value="Genomic_DNA"/>
</dbReference>
<comment type="caution">
    <text evidence="1">The sequence shown here is derived from an EMBL/GenBank/DDBJ whole genome shotgun (WGS) entry which is preliminary data.</text>
</comment>
<accession>A0ABR5F8I3</accession>
<dbReference type="Proteomes" id="UP000035425">
    <property type="component" value="Unassembled WGS sequence"/>
</dbReference>
<evidence type="ECO:0000313" key="2">
    <source>
        <dbReference type="Proteomes" id="UP000035425"/>
    </source>
</evidence>
<sequence>MTVHLLPCGTSILANLRPPRSVTSLESDDVRVLTDWAERTLTAGVLARPQTWAESFRDEVGPYLASITDCQRPVRLSAEVASLHRYRPFLDADDRIVLLASDTAEGVLAAVLNAARFRRPVRVHAEPVLDSLAEGVPLLGGAVGARPAEPGEPVHVLRIPRLLPDRTTTFTEAIENVAKALVWAALLHRPPLTDLVLHLSGGYKATLPYLVSFAEYVNGERPKVFAFCLHEGDAANPAAENPNELVRIYLRATRTRDDMNELAVAETGRRPKDSERLLDFAYTEVGCEVRLTPLGRGLAAMRPYLAEN</sequence>
<keyword evidence="2" id="KW-1185">Reference proteome</keyword>